<dbReference type="Gene3D" id="2.70.98.10">
    <property type="match status" value="1"/>
</dbReference>
<keyword evidence="6" id="KW-1185">Reference proteome</keyword>
<comment type="caution">
    <text evidence="5">The sequence shown here is derived from an EMBL/GenBank/DDBJ whole genome shotgun (WGS) entry which is preliminary data.</text>
</comment>
<dbReference type="OrthoDB" id="57532at2"/>
<evidence type="ECO:0000259" key="4">
    <source>
        <dbReference type="Pfam" id="PF14509"/>
    </source>
</evidence>
<feature type="chain" id="PRO_5013264466" evidence="1">
    <location>
        <begin position="21"/>
        <end position="703"/>
    </location>
</feature>
<evidence type="ECO:0000256" key="1">
    <source>
        <dbReference type="SAM" id="SignalP"/>
    </source>
</evidence>
<name>A0A2A8CUK9_9BACT</name>
<dbReference type="Proteomes" id="UP000220102">
    <property type="component" value="Unassembled WGS sequence"/>
</dbReference>
<dbReference type="InterPro" id="IPR029486">
    <property type="entry name" value="GH97_N"/>
</dbReference>
<dbReference type="Pfam" id="PF14509">
    <property type="entry name" value="GH97_C"/>
    <property type="match status" value="1"/>
</dbReference>
<dbReference type="PANTHER" id="PTHR35803:SF1">
    <property type="entry name" value="GLUCAN 1,4-ALPHA-GLUCOSIDASE SUSB"/>
    <property type="match status" value="1"/>
</dbReference>
<dbReference type="InterPro" id="IPR029483">
    <property type="entry name" value="GH97_C"/>
</dbReference>
<feature type="domain" description="Glycosyl-hydrolase 97 N-terminal" evidence="3">
    <location>
        <begin position="25"/>
        <end position="273"/>
    </location>
</feature>
<evidence type="ECO:0000259" key="2">
    <source>
        <dbReference type="Pfam" id="PF10566"/>
    </source>
</evidence>
<dbReference type="Pfam" id="PF14508">
    <property type="entry name" value="GH97_N"/>
    <property type="match status" value="1"/>
</dbReference>
<dbReference type="GO" id="GO:0030246">
    <property type="term" value="F:carbohydrate binding"/>
    <property type="evidence" value="ECO:0007669"/>
    <property type="project" value="InterPro"/>
</dbReference>
<dbReference type="InterPro" id="IPR013785">
    <property type="entry name" value="Aldolase_TIM"/>
</dbReference>
<dbReference type="PANTHER" id="PTHR35803">
    <property type="entry name" value="GLUCAN 1,4-ALPHA-GLUCOSIDASE SUSB-RELATED"/>
    <property type="match status" value="1"/>
</dbReference>
<gene>
    <name evidence="5" type="ORF">CRI94_14410</name>
</gene>
<accession>A0A2A8CUK9</accession>
<dbReference type="InterPro" id="IPR052720">
    <property type="entry name" value="Glycosyl_hydrolase_97"/>
</dbReference>
<dbReference type="InterPro" id="IPR019563">
    <property type="entry name" value="GH97_catalytic"/>
</dbReference>
<evidence type="ECO:0000259" key="3">
    <source>
        <dbReference type="Pfam" id="PF14508"/>
    </source>
</evidence>
<dbReference type="AlphaFoldDB" id="A0A2A8CUK9"/>
<protein>
    <submittedName>
        <fullName evidence="5">Alpha-glucosidase</fullName>
    </submittedName>
</protein>
<proteinExistence type="predicted"/>
<dbReference type="Gene3D" id="3.20.20.70">
    <property type="entry name" value="Aldolase class I"/>
    <property type="match status" value="1"/>
</dbReference>
<feature type="domain" description="Glycosyl-hydrolase 97 C-terminal oligomerisation" evidence="4">
    <location>
        <begin position="573"/>
        <end position="673"/>
    </location>
</feature>
<evidence type="ECO:0000313" key="6">
    <source>
        <dbReference type="Proteomes" id="UP000220102"/>
    </source>
</evidence>
<dbReference type="InterPro" id="IPR017853">
    <property type="entry name" value="GH"/>
</dbReference>
<dbReference type="InterPro" id="IPR014718">
    <property type="entry name" value="GH-type_carb-bd"/>
</dbReference>
<sequence>MRSFLVSFLLLTLTHLPVSAQPVSVTSPDGSLTVHLSENDGRISYRATRSGKPVIESSRLGLELHDNISLAEDLTLTDMRTASVDTTWEQVWGQERYVRNRYNELRATYETTGDATRTLVVIVRAFDDGLAFRYEIPEQPHLGSFQILNEVTEFSLREDPTAWWIEAYEPRRYEYLYEESDLSEAADTLHTPLTMKTGNGRFLSIHEAALTNYSSMTLARNGDKMLEADLVPWSDGTKVKTSAPMTSPWRTVQVTDTAGELLTSRMILNLNEPNRLENTGWIDPGKYVGVWWEMHLGTSTWGSGPKHGATTENVKRYIDFAAEHGFDGVLVEGWNEGWDGDWTKNGDAFEFTTSYPDFEMDELADYALEKGTRLIGHHETAGGVMNYEDQLPEAFDYYQEHGVRAVKTGYVTPGRSIKRMTDDGDIALEWHHGQYMVNHYRHVVKTAAEHELMINAHEPIKPTGIRRTFPNMLTREGARGQEFNAPWADGNGPAHTVTLPFTRLLAGPMDFTPGIFQLVDAGDEPEHSVPTTIAKQLALYVTLYSPLHMAADLPRNYEERPEAFQFIVDVPTNWAETRVLHAVIGDYLTVVRRAWNGDDWYLGSTTDEEERTLKAPLTFLESGVPYVAEVYRDAEDAHWKTNPLAFDHTKVLVDDATTLTLRLAPSGGTAIRFRPVSNEDVGVGIGDCRGDVVCDADFVPVSK</sequence>
<feature type="domain" description="Glycosyl-hydrolase 97 catalytic" evidence="2">
    <location>
        <begin position="291"/>
        <end position="478"/>
    </location>
</feature>
<organism evidence="5 6">
    <name type="scientific">Longibacter salinarum</name>
    <dbReference type="NCBI Taxonomy" id="1850348"/>
    <lineage>
        <taxon>Bacteria</taxon>
        <taxon>Pseudomonadati</taxon>
        <taxon>Rhodothermota</taxon>
        <taxon>Rhodothermia</taxon>
        <taxon>Rhodothermales</taxon>
        <taxon>Salisaetaceae</taxon>
        <taxon>Longibacter</taxon>
    </lineage>
</organism>
<dbReference type="SUPFAM" id="SSF51445">
    <property type="entry name" value="(Trans)glycosidases"/>
    <property type="match status" value="1"/>
</dbReference>
<keyword evidence="1" id="KW-0732">Signal</keyword>
<feature type="signal peptide" evidence="1">
    <location>
        <begin position="1"/>
        <end position="20"/>
    </location>
</feature>
<reference evidence="5 6" key="1">
    <citation type="submission" date="2017-10" db="EMBL/GenBank/DDBJ databases">
        <title>Draft genome of Longibacter Salinarum.</title>
        <authorList>
            <person name="Goh K.M."/>
            <person name="Shamsir M.S."/>
            <person name="Lim S.W."/>
        </authorList>
    </citation>
    <scope>NUCLEOTIDE SEQUENCE [LARGE SCALE GENOMIC DNA]</scope>
    <source>
        <strain evidence="5 6">KCTC 52045</strain>
    </source>
</reference>
<dbReference type="Pfam" id="PF10566">
    <property type="entry name" value="Glyco_hydro_97"/>
    <property type="match status" value="1"/>
</dbReference>
<dbReference type="RefSeq" id="WP_098077309.1">
    <property type="nucleotide sequence ID" value="NZ_PDEQ01000008.1"/>
</dbReference>
<dbReference type="EMBL" id="PDEQ01000008">
    <property type="protein sequence ID" value="PEN12229.1"/>
    <property type="molecule type" value="Genomic_DNA"/>
</dbReference>
<evidence type="ECO:0000313" key="5">
    <source>
        <dbReference type="EMBL" id="PEN12229.1"/>
    </source>
</evidence>